<proteinExistence type="predicted"/>
<dbReference type="Proteomes" id="UP000003824">
    <property type="component" value="Unassembled WGS sequence"/>
</dbReference>
<reference evidence="3" key="1">
    <citation type="submission" date="2008-10" db="EMBL/GenBank/DDBJ databases">
        <title>Annotation of Streptomyces ghanaensis ATCC 14672.</title>
        <authorList>
            <consortium name="The Broad Institute Genome Sequencing Platform"/>
            <consortium name="Broad Institute Microbial Sequencing Center"/>
            <person name="Fischbach M."/>
            <person name="Ward D."/>
            <person name="Young S."/>
            <person name="Kodira C.D."/>
            <person name="Zeng Q."/>
            <person name="Koehrsen M."/>
            <person name="Godfrey P."/>
            <person name="Alvarado L."/>
            <person name="Berlin A.M."/>
            <person name="Borenstein D."/>
            <person name="Chen Z."/>
            <person name="Engels R."/>
            <person name="Freedman E."/>
            <person name="Gellesch M."/>
            <person name="Goldberg J."/>
            <person name="Griggs A."/>
            <person name="Gujja S."/>
            <person name="Heiman D.I."/>
            <person name="Hepburn T.A."/>
            <person name="Howarth C."/>
            <person name="Jen D."/>
            <person name="Larson L."/>
            <person name="Lewis B."/>
            <person name="Mehta T."/>
            <person name="Park D."/>
            <person name="Pearson M."/>
            <person name="Roberts A."/>
            <person name="Saif S."/>
            <person name="Shea T.D."/>
            <person name="Shenoy N."/>
            <person name="Sisk P."/>
            <person name="Stolte C."/>
            <person name="Sykes S.N."/>
            <person name="Walk T."/>
            <person name="White J."/>
            <person name="Yandava C."/>
            <person name="Straight P."/>
            <person name="Clardy J."/>
            <person name="Hung D."/>
            <person name="Kolter R."/>
            <person name="Mekalanos J."/>
            <person name="Walker S."/>
            <person name="Walsh C.T."/>
            <person name="Wieland B.L.C."/>
            <person name="Ilzarbe M."/>
            <person name="Galagan J."/>
            <person name="Nusbaum C."/>
            <person name="Birren B."/>
        </authorList>
    </citation>
    <scope>NUCLEOTIDE SEQUENCE [LARGE SCALE GENOMIC DNA]</scope>
    <source>
        <strain evidence="3">ATCC 14672</strain>
        <strain evidence="5">ATCC 14672 / DSM 40746 / JCM 4963 / KCTC 9882 / NRRL B-12104 / FH 1290</strain>
    </source>
</reference>
<dbReference type="eggNOG" id="ENOG5033H8A">
    <property type="taxonomic scope" value="Bacteria"/>
</dbReference>
<evidence type="ECO:0000313" key="3">
    <source>
        <dbReference type="EMBL" id="EFE68558.2"/>
    </source>
</evidence>
<dbReference type="PROSITE" id="PS51257">
    <property type="entry name" value="PROKAR_LIPOPROTEIN"/>
    <property type="match status" value="1"/>
</dbReference>
<evidence type="ECO:0000313" key="5">
    <source>
        <dbReference type="Proteomes" id="UP000003824"/>
    </source>
</evidence>
<reference evidence="5" key="2">
    <citation type="submission" date="2008-12" db="EMBL/GenBank/DDBJ databases">
        <title>Annotation of Streptomyces ghanaensis ATCC 14672.</title>
        <authorList>
            <consortium name="The Broad Institute Genome Sequencing Platform"/>
            <consortium name="Broad Institute Microbial Sequencing Center"/>
            <person name="Fischbach M."/>
            <person name="Ward D."/>
            <person name="Young S."/>
            <person name="Kodira C.D."/>
            <person name="Zeng Q."/>
            <person name="Koehrsen M."/>
            <person name="Godfrey P."/>
            <person name="Alvarado L."/>
            <person name="Berlin A.M."/>
            <person name="Borenstein D."/>
            <person name="Chen Z."/>
            <person name="Engels R."/>
            <person name="Freedman E."/>
            <person name="Gellesch M."/>
            <person name="Goldberg J."/>
            <person name="Griggs A."/>
            <person name="Gujja S."/>
            <person name="Heiman D.I."/>
            <person name="Hepburn T.A."/>
            <person name="Howarth C."/>
            <person name="Jen D."/>
            <person name="Larson L."/>
            <person name="Lewis B."/>
            <person name="Mehta T."/>
            <person name="Park D."/>
            <person name="Pearson M."/>
            <person name="Roberts A."/>
            <person name="Saif S."/>
            <person name="Shea T.D."/>
            <person name="Shenoy N."/>
            <person name="Sisk P."/>
            <person name="Stolte C."/>
            <person name="Sykes S.N."/>
            <person name="Walk T."/>
            <person name="White J."/>
            <person name="Yandava C."/>
            <person name="Straight P."/>
            <person name="Clardy J."/>
            <person name="Hung D."/>
            <person name="Kolter R."/>
            <person name="Mekalanos J."/>
            <person name="Walker S."/>
            <person name="Walsh C.T."/>
            <person name="Wieland B.L.C."/>
            <person name="Ilzarbe M."/>
            <person name="Galagan J."/>
            <person name="Nusbaum C."/>
            <person name="Birren B."/>
        </authorList>
    </citation>
    <scope>NUCLEOTIDE SEQUENCE [LARGE SCALE GENOMIC DNA]</scope>
    <source>
        <strain evidence="5">ATCC 14672 / DSM 40746 / JCM 4963 / KCTC 9882 / NRRL B-12104 / FH 1290</strain>
    </source>
</reference>
<sequence length="93" mass="9789">MLGVWRCTAGTGISTGCPSTTPVGLALGPDLPWADQLDPGTLSQSAHTFLTCESLLMPAFSLVNRPQLASAAASPGTRRSPTHHDPRWGYISQ</sequence>
<evidence type="ECO:0000313" key="2">
    <source>
        <dbReference type="EMBL" id="EFE67885.2"/>
    </source>
</evidence>
<protein>
    <submittedName>
        <fullName evidence="3">Leucine rich protein</fullName>
    </submittedName>
</protein>
<reference evidence="5" key="3">
    <citation type="submission" date="2008-12" db="EMBL/GenBank/DDBJ databases">
        <title>Annotation of Streptomyces ghanaensis ATCC 14672.</title>
        <authorList>
            <consortium name="The Broad Institute Genome Sequencing Platform"/>
            <consortium name="Broad Institute Microbial Sequencing Center"/>
            <person name="Fischbach M."/>
            <person name="Ward D."/>
            <person name="Young S."/>
            <person name="Kodira C.D."/>
            <person name="Zeng Q."/>
            <person name="Koehrsen M."/>
            <person name="Godfrey P."/>
            <person name="Alvarado L."/>
            <person name="Berlin A.M."/>
            <person name="Borenstein D."/>
            <person name="Chen Z."/>
            <person name="Engels R."/>
            <person name="Freedman E."/>
            <person name="Gellesch M."/>
            <person name="Goldberg J."/>
            <person name="Griggs A."/>
            <person name="Gujja S."/>
            <person name="Heiman D.I."/>
            <person name="Hepburn T.A."/>
            <person name="Howarth C."/>
            <person name="Jen D."/>
            <person name="Larson L."/>
            <person name="Lewis B."/>
            <person name="Mehta T."/>
            <person name="Park D."/>
            <person name="Pearson M."/>
            <person name="Roberts A."/>
            <person name="Saif S."/>
            <person name="Shea T.D."/>
            <person name="Shenoy N."/>
            <person name="Sisk P."/>
            <person name="Stolte C."/>
            <person name="Sykes S.N."/>
            <person name="Walk T."/>
            <person name="White J."/>
            <person name="Yandava C."/>
            <person name="Straight P."/>
            <person name="Clardy J."/>
            <person name="Hung D."/>
            <person name="Kolter R."/>
            <person name="Mekalanos J."/>
            <person name="Walker S."/>
            <person name="Walsh C.T."/>
            <person name="Wieland B.L.C."/>
            <person name="Ilzarbe M."/>
            <person name="Galagan J."/>
            <person name="Nusbaum C."/>
            <person name="Birren B."/>
        </authorList>
    </citation>
    <scope>NUCLEOTIDE SEQUENCE [LARGE SCALE GENOMIC DNA]</scope>
    <source>
        <strain evidence="5">ATCC 14672 / DSM 40746 / JCM 4963 / KCTC 9882 / NRRL B-12104 / FH 1290</strain>
    </source>
</reference>
<name>D5ZS72_STRV1</name>
<dbReference type="EMBL" id="DS999641">
    <property type="protein sequence ID" value="EFE68558.2"/>
    <property type="molecule type" value="Genomic_DNA"/>
</dbReference>
<gene>
    <name evidence="2" type="ORF">SSFG_03131</name>
    <name evidence="3" type="ORF">SSFG_03802</name>
    <name evidence="4" type="ORF">SSFG_05978</name>
</gene>
<feature type="region of interest" description="Disordered" evidence="1">
    <location>
        <begin position="68"/>
        <end position="93"/>
    </location>
</feature>
<dbReference type="EMBL" id="DS999641">
    <property type="protein sequence ID" value="EFE70735.2"/>
    <property type="molecule type" value="Genomic_DNA"/>
</dbReference>
<dbReference type="AlphaFoldDB" id="D5ZS72"/>
<accession>D5ZS72</accession>
<evidence type="ECO:0000256" key="1">
    <source>
        <dbReference type="SAM" id="MobiDB-lite"/>
    </source>
</evidence>
<organism evidence="3 5">
    <name type="scientific">Streptomyces viridosporus (strain ATCC 14672 / DSM 40746 / JCM 4963 / KCTC 9882 / NRRL B-12104 / FH 1290)</name>
    <name type="common">Streptomyces ghanaensis</name>
    <dbReference type="NCBI Taxonomy" id="566461"/>
    <lineage>
        <taxon>Bacteria</taxon>
        <taxon>Bacillati</taxon>
        <taxon>Actinomycetota</taxon>
        <taxon>Actinomycetes</taxon>
        <taxon>Kitasatosporales</taxon>
        <taxon>Streptomycetaceae</taxon>
        <taxon>Streptomyces</taxon>
    </lineage>
</organism>
<dbReference type="EMBL" id="DS999641">
    <property type="protein sequence ID" value="EFE67885.2"/>
    <property type="molecule type" value="Genomic_DNA"/>
</dbReference>
<evidence type="ECO:0000313" key="4">
    <source>
        <dbReference type="EMBL" id="EFE70735.2"/>
    </source>
</evidence>